<gene>
    <name evidence="1" type="ORF">ANANG_G00112110</name>
</gene>
<dbReference type="AlphaFoldDB" id="A0A9D3MKJ1"/>
<evidence type="ECO:0000313" key="1">
    <source>
        <dbReference type="EMBL" id="KAG5849547.1"/>
    </source>
</evidence>
<reference evidence="1" key="1">
    <citation type="submission" date="2021-01" db="EMBL/GenBank/DDBJ databases">
        <title>A chromosome-scale assembly of European eel, Anguilla anguilla.</title>
        <authorList>
            <person name="Henkel C."/>
            <person name="Jong-Raadsen S.A."/>
            <person name="Dufour S."/>
            <person name="Weltzien F.-A."/>
            <person name="Palstra A.P."/>
            <person name="Pelster B."/>
            <person name="Spaink H.P."/>
            <person name="Van Den Thillart G.E."/>
            <person name="Jansen H."/>
            <person name="Zahm M."/>
            <person name="Klopp C."/>
            <person name="Cedric C."/>
            <person name="Louis A."/>
            <person name="Berthelot C."/>
            <person name="Parey E."/>
            <person name="Roest Crollius H."/>
            <person name="Montfort J."/>
            <person name="Robinson-Rechavi M."/>
            <person name="Bucao C."/>
            <person name="Bouchez O."/>
            <person name="Gislard M."/>
            <person name="Lluch J."/>
            <person name="Milhes M."/>
            <person name="Lampietro C."/>
            <person name="Lopez Roques C."/>
            <person name="Donnadieu C."/>
            <person name="Braasch I."/>
            <person name="Desvignes T."/>
            <person name="Postlethwait J."/>
            <person name="Bobe J."/>
            <person name="Guiguen Y."/>
            <person name="Dirks R."/>
        </authorList>
    </citation>
    <scope>NUCLEOTIDE SEQUENCE</scope>
    <source>
        <strain evidence="1">Tag_6206</strain>
        <tissue evidence="1">Liver</tissue>
    </source>
</reference>
<name>A0A9D3MKJ1_ANGAN</name>
<sequence>MHGRPNRIQRAQITAGMPVSSECLQGGVREWTGSKVVCFQVEGWAVKDLWHTERSQETSVLGERRPPLRDTR</sequence>
<organism evidence="1 2">
    <name type="scientific">Anguilla anguilla</name>
    <name type="common">European freshwater eel</name>
    <name type="synonym">Muraena anguilla</name>
    <dbReference type="NCBI Taxonomy" id="7936"/>
    <lineage>
        <taxon>Eukaryota</taxon>
        <taxon>Metazoa</taxon>
        <taxon>Chordata</taxon>
        <taxon>Craniata</taxon>
        <taxon>Vertebrata</taxon>
        <taxon>Euteleostomi</taxon>
        <taxon>Actinopterygii</taxon>
        <taxon>Neopterygii</taxon>
        <taxon>Teleostei</taxon>
        <taxon>Anguilliformes</taxon>
        <taxon>Anguillidae</taxon>
        <taxon>Anguilla</taxon>
    </lineage>
</organism>
<dbReference type="EMBL" id="JAFIRN010000005">
    <property type="protein sequence ID" value="KAG5849547.1"/>
    <property type="molecule type" value="Genomic_DNA"/>
</dbReference>
<protein>
    <submittedName>
        <fullName evidence="1">Uncharacterized protein</fullName>
    </submittedName>
</protein>
<accession>A0A9D3MKJ1</accession>
<dbReference type="Proteomes" id="UP001044222">
    <property type="component" value="Unassembled WGS sequence"/>
</dbReference>
<evidence type="ECO:0000313" key="2">
    <source>
        <dbReference type="Proteomes" id="UP001044222"/>
    </source>
</evidence>
<proteinExistence type="predicted"/>
<keyword evidence="2" id="KW-1185">Reference proteome</keyword>
<comment type="caution">
    <text evidence="1">The sequence shown here is derived from an EMBL/GenBank/DDBJ whole genome shotgun (WGS) entry which is preliminary data.</text>
</comment>